<proteinExistence type="inferred from homology"/>
<evidence type="ECO:0000256" key="1">
    <source>
        <dbReference type="ARBA" id="ARBA00001210"/>
    </source>
</evidence>
<gene>
    <name evidence="6" type="primary">citG</name>
    <name evidence="7" type="ORF">A9798_15690</name>
</gene>
<evidence type="ECO:0000256" key="3">
    <source>
        <dbReference type="ARBA" id="ARBA00022679"/>
    </source>
</evidence>
<comment type="catalytic activity">
    <reaction evidence="1 6">
        <text>3'-dephospho-CoA + ATP = 2'-(5''-triphospho-alpha-D-ribosyl)-3'-dephospho-CoA + adenine</text>
        <dbReference type="Rhea" id="RHEA:15117"/>
        <dbReference type="ChEBI" id="CHEBI:16708"/>
        <dbReference type="ChEBI" id="CHEBI:30616"/>
        <dbReference type="ChEBI" id="CHEBI:57328"/>
        <dbReference type="ChEBI" id="CHEBI:61378"/>
        <dbReference type="EC" id="2.4.2.52"/>
    </reaction>
</comment>
<dbReference type="Gene3D" id="1.10.4200.10">
    <property type="entry name" value="Triphosphoribosyl-dephospho-CoA protein"/>
    <property type="match status" value="1"/>
</dbReference>
<evidence type="ECO:0000256" key="5">
    <source>
        <dbReference type="ARBA" id="ARBA00022840"/>
    </source>
</evidence>
<dbReference type="InterPro" id="IPR002736">
    <property type="entry name" value="CitG"/>
</dbReference>
<organism evidence="7 8">
    <name type="scientific">Edwardsiella hoshinae</name>
    <dbReference type="NCBI Taxonomy" id="93378"/>
    <lineage>
        <taxon>Bacteria</taxon>
        <taxon>Pseudomonadati</taxon>
        <taxon>Pseudomonadota</taxon>
        <taxon>Gammaproteobacteria</taxon>
        <taxon>Enterobacterales</taxon>
        <taxon>Hafniaceae</taxon>
        <taxon>Edwardsiella</taxon>
    </lineage>
</organism>
<keyword evidence="5 6" id="KW-0067">ATP-binding</keyword>
<evidence type="ECO:0000256" key="6">
    <source>
        <dbReference type="HAMAP-Rule" id="MF_00397"/>
    </source>
</evidence>
<dbReference type="Proteomes" id="UP000175893">
    <property type="component" value="Chromosome"/>
</dbReference>
<dbReference type="EMBL" id="CP016043">
    <property type="protein sequence ID" value="AOV98249.1"/>
    <property type="molecule type" value="Genomic_DNA"/>
</dbReference>
<evidence type="ECO:0000256" key="2">
    <source>
        <dbReference type="ARBA" id="ARBA00006812"/>
    </source>
</evidence>
<dbReference type="HAMAP" id="MF_00397">
    <property type="entry name" value="CitG"/>
    <property type="match status" value="1"/>
</dbReference>
<dbReference type="PANTHER" id="PTHR30201">
    <property type="entry name" value="TRIPHOSPHORIBOSYL-DEPHOSPHO-COA SYNTHASE"/>
    <property type="match status" value="1"/>
</dbReference>
<sequence length="304" mass="32716">MMPHLSLSNTSANTLERLCAHAGELGWRAMLAEVNLTPKPGLVDRHNNGAHYDMAHSDFLRSADAIAPWLPRFVEYGANSAALQASDALPGLRAIGQACEADMFRATAGVNTHKGSIFSLGLLCAAMGRSHQHGLALTPERLCSYAAQFCRGLVARELVALPAGQASTAGQRLFVSQGISGARGEAEAGYPLVIQLALPHYRQLLTTGRDPELALLETLLLLMAHNQDTNVAARGGMTALRWMRQRAAALLASGGIRTPDDLLALQRFDEECIDRHLSPGGSADLLILTWFLAHLCYPILQAEH</sequence>
<protein>
    <recommendedName>
        <fullName evidence="6">Probable 2-(5''-triphosphoribosyl)-3'-dephosphocoenzyme-A synthase</fullName>
        <shortName evidence="6">2-(5''-triphosphoribosyl)-3'-dephospho-CoA synthase</shortName>
        <ecNumber evidence="6">2.4.2.52</ecNumber>
    </recommendedName>
</protein>
<dbReference type="InterPro" id="IPR017551">
    <property type="entry name" value="TriPribosyl-deP-CoA_syn_CitG"/>
</dbReference>
<dbReference type="PANTHER" id="PTHR30201:SF2">
    <property type="entry name" value="2-(5''-TRIPHOSPHORIBOSYL)-3'-DEPHOSPHOCOENZYME-A SYNTHASE"/>
    <property type="match status" value="1"/>
</dbReference>
<reference evidence="7 8" key="1">
    <citation type="submission" date="2016-06" db="EMBL/GenBank/DDBJ databases">
        <title>Complete genome sequence of Edwardsiella hoshinae ATCC 35051.</title>
        <authorList>
            <person name="Reichley S.R."/>
            <person name="Waldbieser G.C."/>
            <person name="Lawrence M.L."/>
            <person name="Griffin M.J."/>
        </authorList>
    </citation>
    <scope>NUCLEOTIDE SEQUENCE [LARGE SCALE GENOMIC DNA]</scope>
    <source>
        <strain evidence="7 8">ATCC 35051</strain>
    </source>
</reference>
<evidence type="ECO:0000313" key="8">
    <source>
        <dbReference type="Proteomes" id="UP000175893"/>
    </source>
</evidence>
<keyword evidence="8" id="KW-1185">Reference proteome</keyword>
<evidence type="ECO:0000313" key="7">
    <source>
        <dbReference type="EMBL" id="AOV98249.1"/>
    </source>
</evidence>
<keyword evidence="4 6" id="KW-0547">Nucleotide-binding</keyword>
<keyword evidence="3 6" id="KW-0808">Transferase</keyword>
<comment type="similarity">
    <text evidence="2 6">Belongs to the CitG/MdcB family.</text>
</comment>
<dbReference type="EC" id="2.4.2.52" evidence="6"/>
<evidence type="ECO:0000256" key="4">
    <source>
        <dbReference type="ARBA" id="ARBA00022741"/>
    </source>
</evidence>
<accession>A0ABM6EM37</accession>
<dbReference type="Pfam" id="PF01874">
    <property type="entry name" value="CitG"/>
    <property type="match status" value="1"/>
</dbReference>
<name>A0ABM6EM37_9GAMM</name>
<dbReference type="NCBIfam" id="TIGR03125">
    <property type="entry name" value="citrate_citG"/>
    <property type="match status" value="1"/>
</dbReference>